<proteinExistence type="predicted"/>
<feature type="compositionally biased region" description="Basic residues" evidence="1">
    <location>
        <begin position="75"/>
        <end position="86"/>
    </location>
</feature>
<dbReference type="EMBL" id="JYDT01000009">
    <property type="protein sequence ID" value="KRY92030.1"/>
    <property type="molecule type" value="Genomic_DNA"/>
</dbReference>
<dbReference type="AlphaFoldDB" id="A0A0V1G1B4"/>
<gene>
    <name evidence="2" type="ORF">T4D_8270</name>
</gene>
<organism evidence="2 3">
    <name type="scientific">Trichinella pseudospiralis</name>
    <name type="common">Parasitic roundworm</name>
    <dbReference type="NCBI Taxonomy" id="6337"/>
    <lineage>
        <taxon>Eukaryota</taxon>
        <taxon>Metazoa</taxon>
        <taxon>Ecdysozoa</taxon>
        <taxon>Nematoda</taxon>
        <taxon>Enoplea</taxon>
        <taxon>Dorylaimia</taxon>
        <taxon>Trichinellida</taxon>
        <taxon>Trichinellidae</taxon>
        <taxon>Trichinella</taxon>
    </lineage>
</organism>
<accession>A0A0V1G1B4</accession>
<evidence type="ECO:0000313" key="3">
    <source>
        <dbReference type="Proteomes" id="UP000054995"/>
    </source>
</evidence>
<evidence type="ECO:0000256" key="1">
    <source>
        <dbReference type="SAM" id="MobiDB-lite"/>
    </source>
</evidence>
<comment type="caution">
    <text evidence="2">The sequence shown here is derived from an EMBL/GenBank/DDBJ whole genome shotgun (WGS) entry which is preliminary data.</text>
</comment>
<sequence>MVNLKSDSVTFVVDSVGDNTTWTVLLTSTAGWQSITGRAGLGTGHGQRQAELLLLELCALKIGCQCSNEKMKMKMKMKKKEKKKKKRIDEGLKPQMKNVETGQASGTS</sequence>
<name>A0A0V1G1B4_TRIPS</name>
<protein>
    <submittedName>
        <fullName evidence="2">Uncharacterized protein</fullName>
    </submittedName>
</protein>
<reference evidence="2 3" key="1">
    <citation type="submission" date="2015-01" db="EMBL/GenBank/DDBJ databases">
        <title>Evolution of Trichinella species and genotypes.</title>
        <authorList>
            <person name="Korhonen P.K."/>
            <person name="Edoardo P."/>
            <person name="Giuseppe L.R."/>
            <person name="Gasser R.B."/>
        </authorList>
    </citation>
    <scope>NUCLEOTIDE SEQUENCE [LARGE SCALE GENOMIC DNA]</scope>
    <source>
        <strain evidence="2">ISS470</strain>
    </source>
</reference>
<feature type="compositionally biased region" description="Polar residues" evidence="1">
    <location>
        <begin position="98"/>
        <end position="108"/>
    </location>
</feature>
<dbReference type="Proteomes" id="UP000054995">
    <property type="component" value="Unassembled WGS sequence"/>
</dbReference>
<feature type="region of interest" description="Disordered" evidence="1">
    <location>
        <begin position="75"/>
        <end position="108"/>
    </location>
</feature>
<keyword evidence="3" id="KW-1185">Reference proteome</keyword>
<evidence type="ECO:0000313" key="2">
    <source>
        <dbReference type="EMBL" id="KRY92030.1"/>
    </source>
</evidence>